<evidence type="ECO:0000256" key="1">
    <source>
        <dbReference type="ARBA" id="ARBA00010986"/>
    </source>
</evidence>
<comment type="similarity">
    <text evidence="1">Belongs to the UxaA family.</text>
</comment>
<dbReference type="Pfam" id="PF08666">
    <property type="entry name" value="SAF"/>
    <property type="match status" value="1"/>
</dbReference>
<evidence type="ECO:0000259" key="3">
    <source>
        <dbReference type="SMART" id="SM00858"/>
    </source>
</evidence>
<dbReference type="InterPro" id="IPR048332">
    <property type="entry name" value="GD_AH_C"/>
</dbReference>
<protein>
    <submittedName>
        <fullName evidence="4">Altronate dehydratase</fullName>
        <ecNumber evidence="4">4.2.1.7</ecNumber>
    </submittedName>
</protein>
<dbReference type="STRING" id="980251.GCA_001642875_01691"/>
<dbReference type="InterPro" id="IPR052172">
    <property type="entry name" value="UxaA_altronate/galactarate_dh"/>
</dbReference>
<dbReference type="InterPro" id="IPR044144">
    <property type="entry name" value="SAF_UxaA/GarD"/>
</dbReference>
<evidence type="ECO:0000313" key="5">
    <source>
        <dbReference type="Proteomes" id="UP000322214"/>
    </source>
</evidence>
<accession>A0A5B9PRG9</accession>
<feature type="domain" description="SAF" evidence="3">
    <location>
        <begin position="15"/>
        <end position="87"/>
    </location>
</feature>
<dbReference type="PANTHER" id="PTHR30536">
    <property type="entry name" value="ALTRONATE/GALACTARATE DEHYDRATASE"/>
    <property type="match status" value="1"/>
</dbReference>
<evidence type="ECO:0000256" key="2">
    <source>
        <dbReference type="ARBA" id="ARBA00023239"/>
    </source>
</evidence>
<dbReference type="SMART" id="SM00858">
    <property type="entry name" value="SAF"/>
    <property type="match status" value="1"/>
</dbReference>
<gene>
    <name evidence="4" type="primary">uxaA</name>
    <name evidence="4" type="ORF">MFFC18_47860</name>
</gene>
<organism evidence="4 5">
    <name type="scientific">Mariniblastus fucicola</name>
    <dbReference type="NCBI Taxonomy" id="980251"/>
    <lineage>
        <taxon>Bacteria</taxon>
        <taxon>Pseudomonadati</taxon>
        <taxon>Planctomycetota</taxon>
        <taxon>Planctomycetia</taxon>
        <taxon>Pirellulales</taxon>
        <taxon>Pirellulaceae</taxon>
        <taxon>Mariniblastus</taxon>
    </lineage>
</organism>
<dbReference type="GO" id="GO:0008789">
    <property type="term" value="F:altronate dehydratase activity"/>
    <property type="evidence" value="ECO:0007669"/>
    <property type="project" value="UniProtKB-EC"/>
</dbReference>
<dbReference type="Pfam" id="PF20629">
    <property type="entry name" value="GD_AH_C"/>
    <property type="match status" value="1"/>
</dbReference>
<dbReference type="EMBL" id="CP042912">
    <property type="protein sequence ID" value="QEG24863.1"/>
    <property type="molecule type" value="Genomic_DNA"/>
</dbReference>
<keyword evidence="5" id="KW-1185">Reference proteome</keyword>
<dbReference type="AlphaFoldDB" id="A0A5B9PRG9"/>
<dbReference type="InterPro" id="IPR007392">
    <property type="entry name" value="GD_AH_second"/>
</dbReference>
<dbReference type="EC" id="4.2.1.7" evidence="4"/>
<name>A0A5B9PRG9_9BACT</name>
<dbReference type="Gene3D" id="2.30.130.110">
    <property type="match status" value="1"/>
</dbReference>
<evidence type="ECO:0000313" key="4">
    <source>
        <dbReference type="EMBL" id="QEG24863.1"/>
    </source>
</evidence>
<dbReference type="OrthoDB" id="9804574at2"/>
<dbReference type="Pfam" id="PF04295">
    <property type="entry name" value="GD_AH_second"/>
    <property type="match status" value="1"/>
</dbReference>
<sequence>MVTLSSSFLRVNPADDLIVALQDLEVGTEIKIDSSEHCRIVEAIPRKHKFVTRDVARGEQLRMYGVIVGEASRDIPAGSLLTMENLDHSSEPFHANRKQIDWAAPDVGDWQQSTFQGYHRSNGSVGTANYWIVIPTVFCENRNLLKMSEALHGVLGYQTNSGYRNLAQRLAKAWQQGATIDQLAALDPGSPGDLPERLLPNVDGIKFLTHDGGCGGTREDSQNLCGILAGYACHPNVAGVTVLSLGCQHAQVSILEDEIQKRDSNFDKPLLIFEQQKAESEWDMMTRAIRETFAGMVKANELTRQPASLDKLIVGVECGASDGFSGISANPLIGAVADRVVGLGGSVVLSEFPELCGVEQDLVNRCTSQELADRFVDIMQRYEARAVAVGSGFAKNPSPGNIKDGLITDAIKSAGAALKGGRSPVKDVLDYPGWVTKRGLNLLCTAGNDVESTTGMAGAGANLILFSTGLGTPTGNPVCPVIKVSSNTKTSESFSDMIDFDAGPIIDGSTSIPEHAAQLLNLSLEVASGKPTAAMKLGQDDFIVWKRGVSL</sequence>
<dbReference type="PANTHER" id="PTHR30536:SF5">
    <property type="entry name" value="ALTRONATE DEHYDRATASE"/>
    <property type="match status" value="1"/>
</dbReference>
<dbReference type="Proteomes" id="UP000322214">
    <property type="component" value="Chromosome"/>
</dbReference>
<dbReference type="KEGG" id="mff:MFFC18_47860"/>
<dbReference type="InterPro" id="IPR013974">
    <property type="entry name" value="SAF"/>
</dbReference>
<keyword evidence="2 4" id="KW-0456">Lyase</keyword>
<dbReference type="CDD" id="cd11613">
    <property type="entry name" value="SAF_AH_GD"/>
    <property type="match status" value="1"/>
</dbReference>
<dbReference type="GO" id="GO:0019698">
    <property type="term" value="P:D-galacturonate catabolic process"/>
    <property type="evidence" value="ECO:0007669"/>
    <property type="project" value="TreeGrafter"/>
</dbReference>
<proteinExistence type="inferred from homology"/>
<reference evidence="4 5" key="1">
    <citation type="submission" date="2019-08" db="EMBL/GenBank/DDBJ databases">
        <title>Deep-cultivation of Planctomycetes and their phenomic and genomic characterization uncovers novel biology.</title>
        <authorList>
            <person name="Wiegand S."/>
            <person name="Jogler M."/>
            <person name="Boedeker C."/>
            <person name="Pinto D."/>
            <person name="Vollmers J."/>
            <person name="Rivas-Marin E."/>
            <person name="Kohn T."/>
            <person name="Peeters S.H."/>
            <person name="Heuer A."/>
            <person name="Rast P."/>
            <person name="Oberbeckmann S."/>
            <person name="Bunk B."/>
            <person name="Jeske O."/>
            <person name="Meyerdierks A."/>
            <person name="Storesund J.E."/>
            <person name="Kallscheuer N."/>
            <person name="Luecker S."/>
            <person name="Lage O.M."/>
            <person name="Pohl T."/>
            <person name="Merkel B.J."/>
            <person name="Hornburger P."/>
            <person name="Mueller R.-W."/>
            <person name="Bruemmer F."/>
            <person name="Labrenz M."/>
            <person name="Spormann A.M."/>
            <person name="Op den Camp H."/>
            <person name="Overmann J."/>
            <person name="Amann R."/>
            <person name="Jetten M.S.M."/>
            <person name="Mascher T."/>
            <person name="Medema M.H."/>
            <person name="Devos D.P."/>
            <person name="Kaster A.-K."/>
            <person name="Ovreas L."/>
            <person name="Rohde M."/>
            <person name="Galperin M.Y."/>
            <person name="Jogler C."/>
        </authorList>
    </citation>
    <scope>NUCLEOTIDE SEQUENCE [LARGE SCALE GENOMIC DNA]</scope>
    <source>
        <strain evidence="4 5">FC18</strain>
    </source>
</reference>